<evidence type="ECO:0000313" key="1">
    <source>
        <dbReference type="EMBL" id="KQL54091.1"/>
    </source>
</evidence>
<dbReference type="Proteomes" id="UP000051888">
    <property type="component" value="Unassembled WGS sequence"/>
</dbReference>
<comment type="caution">
    <text evidence="1">The sequence shown here is derived from an EMBL/GenBank/DDBJ whole genome shotgun (WGS) entry which is preliminary data.</text>
</comment>
<accession>A0A0Q3WYA3</accession>
<proteinExistence type="predicted"/>
<gene>
    <name evidence="1" type="ORF">AN964_11690</name>
</gene>
<sequence>MKRLKSARFAATAINAVIQKIQVPKNAGVQKKLFQTRYLILFLQNKGGRRVFVKVVWKSISLRVQGEK</sequence>
<reference evidence="1 2" key="1">
    <citation type="submission" date="2015-09" db="EMBL/GenBank/DDBJ databases">
        <title>Genome sequencing project for genomic taxonomy and phylogenomics of Bacillus-like bacteria.</title>
        <authorList>
            <person name="Liu B."/>
            <person name="Wang J."/>
            <person name="Zhu Y."/>
            <person name="Liu G."/>
            <person name="Chen Q."/>
            <person name="Chen Z."/>
            <person name="Lan J."/>
            <person name="Che J."/>
            <person name="Ge C."/>
            <person name="Shi H."/>
            <person name="Pan Z."/>
            <person name="Liu X."/>
        </authorList>
    </citation>
    <scope>NUCLEOTIDE SEQUENCE [LARGE SCALE GENOMIC DNA]</scope>
    <source>
        <strain evidence="1 2">LMG 18435</strain>
    </source>
</reference>
<dbReference type="EMBL" id="LJJC01000004">
    <property type="protein sequence ID" value="KQL54091.1"/>
    <property type="molecule type" value="Genomic_DNA"/>
</dbReference>
<dbReference type="AlphaFoldDB" id="A0A0Q3WYA3"/>
<keyword evidence="2" id="KW-1185">Reference proteome</keyword>
<name>A0A0Q3WYA3_9BACI</name>
<dbReference type="PATRIC" id="fig|157838.3.peg.2573"/>
<evidence type="ECO:0000313" key="2">
    <source>
        <dbReference type="Proteomes" id="UP000051888"/>
    </source>
</evidence>
<protein>
    <submittedName>
        <fullName evidence="1">Uncharacterized protein</fullName>
    </submittedName>
</protein>
<organism evidence="1 2">
    <name type="scientific">Heyndrickxia shackletonii</name>
    <dbReference type="NCBI Taxonomy" id="157838"/>
    <lineage>
        <taxon>Bacteria</taxon>
        <taxon>Bacillati</taxon>
        <taxon>Bacillota</taxon>
        <taxon>Bacilli</taxon>
        <taxon>Bacillales</taxon>
        <taxon>Bacillaceae</taxon>
        <taxon>Heyndrickxia</taxon>
    </lineage>
</organism>